<evidence type="ECO:0000256" key="1">
    <source>
        <dbReference type="ARBA" id="ARBA00023002"/>
    </source>
</evidence>
<dbReference type="PANTHER" id="PTHR42862:SF1">
    <property type="entry name" value="DELTA-1-PYRROLINE-5-CARBOXYLATE DEHYDROGENASE 2, ISOFORM A-RELATED"/>
    <property type="match status" value="1"/>
</dbReference>
<protein>
    <recommendedName>
        <fullName evidence="3">Aldehyde dehydrogenase domain-containing protein</fullName>
    </recommendedName>
</protein>
<dbReference type="OrthoDB" id="5322683at2759"/>
<keyword evidence="2" id="KW-0520">NAD</keyword>
<sequence length="123" mass="13903">MREEIFGPILTVYVYEDDKMDETIEIMKDTSIYALTGAIYCEKESLVQELTMKLRQTAGNFYINDKSTGSVVGQQWFGGAAKSGTNDKAGGPLYTSRFVSPQAIKRTHFHIKEWGYPSMSQEE</sequence>
<organism evidence="4">
    <name type="scientific">Oikopleura dioica</name>
    <name type="common">Tunicate</name>
    <dbReference type="NCBI Taxonomy" id="34765"/>
    <lineage>
        <taxon>Eukaryota</taxon>
        <taxon>Metazoa</taxon>
        <taxon>Chordata</taxon>
        <taxon>Tunicata</taxon>
        <taxon>Appendicularia</taxon>
        <taxon>Copelata</taxon>
        <taxon>Oikopleuridae</taxon>
        <taxon>Oikopleura</taxon>
    </lineage>
</organism>
<dbReference type="PANTHER" id="PTHR42862">
    <property type="entry name" value="DELTA-1-PYRROLINE-5-CARBOXYLATE DEHYDROGENASE 1, ISOFORM A-RELATED"/>
    <property type="match status" value="1"/>
</dbReference>
<dbReference type="Proteomes" id="UP000001307">
    <property type="component" value="Unassembled WGS sequence"/>
</dbReference>
<dbReference type="Gene3D" id="3.40.309.10">
    <property type="entry name" value="Aldehyde Dehydrogenase, Chain A, domain 2"/>
    <property type="match status" value="1"/>
</dbReference>
<dbReference type="InterPro" id="IPR016162">
    <property type="entry name" value="Ald_DH_N"/>
</dbReference>
<dbReference type="Gene3D" id="3.40.605.10">
    <property type="entry name" value="Aldehyde Dehydrogenase, Chain A, domain 1"/>
    <property type="match status" value="1"/>
</dbReference>
<accession>E4XFC7</accession>
<dbReference type="SUPFAM" id="SSF53720">
    <property type="entry name" value="ALDH-like"/>
    <property type="match status" value="1"/>
</dbReference>
<reference evidence="4" key="1">
    <citation type="journal article" date="2010" name="Science">
        <title>Plasticity of animal genome architecture unmasked by rapid evolution of a pelagic tunicate.</title>
        <authorList>
            <person name="Denoeud F."/>
            <person name="Henriet S."/>
            <person name="Mungpakdee S."/>
            <person name="Aury J.M."/>
            <person name="Da Silva C."/>
            <person name="Brinkmann H."/>
            <person name="Mikhaleva J."/>
            <person name="Olsen L.C."/>
            <person name="Jubin C."/>
            <person name="Canestro C."/>
            <person name="Bouquet J.M."/>
            <person name="Danks G."/>
            <person name="Poulain J."/>
            <person name="Campsteijn C."/>
            <person name="Adamski M."/>
            <person name="Cross I."/>
            <person name="Yadetie F."/>
            <person name="Muffato M."/>
            <person name="Louis A."/>
            <person name="Butcher S."/>
            <person name="Tsagkogeorga G."/>
            <person name="Konrad A."/>
            <person name="Singh S."/>
            <person name="Jensen M.F."/>
            <person name="Cong E.H."/>
            <person name="Eikeseth-Otteraa H."/>
            <person name="Noel B."/>
            <person name="Anthouard V."/>
            <person name="Porcel B.M."/>
            <person name="Kachouri-Lafond R."/>
            <person name="Nishino A."/>
            <person name="Ugolini M."/>
            <person name="Chourrout P."/>
            <person name="Nishida H."/>
            <person name="Aasland R."/>
            <person name="Huzurbazar S."/>
            <person name="Westhof E."/>
            <person name="Delsuc F."/>
            <person name="Lehrach H."/>
            <person name="Reinhardt R."/>
            <person name="Weissenbach J."/>
            <person name="Roy S.W."/>
            <person name="Artiguenave F."/>
            <person name="Postlethwait J.H."/>
            <person name="Manak J.R."/>
            <person name="Thompson E.M."/>
            <person name="Jaillon O."/>
            <person name="Du Pasquier L."/>
            <person name="Boudinot P."/>
            <person name="Liberles D.A."/>
            <person name="Volff J.N."/>
            <person name="Philippe H."/>
            <person name="Lenhard B."/>
            <person name="Roest Crollius H."/>
            <person name="Wincker P."/>
            <person name="Chourrout D."/>
        </authorList>
    </citation>
    <scope>NUCLEOTIDE SEQUENCE [LARGE SCALE GENOMIC DNA]</scope>
</reference>
<dbReference type="InterPro" id="IPR016161">
    <property type="entry name" value="Ald_DH/histidinol_DH"/>
</dbReference>
<dbReference type="Pfam" id="PF00171">
    <property type="entry name" value="Aldedh"/>
    <property type="match status" value="1"/>
</dbReference>
<dbReference type="GO" id="GO:0010133">
    <property type="term" value="P:L-proline catabolic process to L-glutamate"/>
    <property type="evidence" value="ECO:0007669"/>
    <property type="project" value="TreeGrafter"/>
</dbReference>
<evidence type="ECO:0000313" key="4">
    <source>
        <dbReference type="EMBL" id="CBY24315.1"/>
    </source>
</evidence>
<keyword evidence="5" id="KW-1185">Reference proteome</keyword>
<name>E4XFC7_OIKDI</name>
<evidence type="ECO:0000256" key="2">
    <source>
        <dbReference type="ARBA" id="ARBA00023027"/>
    </source>
</evidence>
<dbReference type="InterPro" id="IPR050485">
    <property type="entry name" value="Proline_metab_enzyme"/>
</dbReference>
<keyword evidence="1" id="KW-0560">Oxidoreductase</keyword>
<dbReference type="InterPro" id="IPR016163">
    <property type="entry name" value="Ald_DH_C"/>
</dbReference>
<dbReference type="GO" id="GO:0003842">
    <property type="term" value="F:L-glutamate gamma-semialdehyde dehydrogenase activity"/>
    <property type="evidence" value="ECO:0007669"/>
    <property type="project" value="TreeGrafter"/>
</dbReference>
<dbReference type="EMBL" id="FN653044">
    <property type="protein sequence ID" value="CBY24315.1"/>
    <property type="molecule type" value="Genomic_DNA"/>
</dbReference>
<feature type="domain" description="Aldehyde dehydrogenase" evidence="3">
    <location>
        <begin position="1"/>
        <end position="98"/>
    </location>
</feature>
<evidence type="ECO:0000259" key="3">
    <source>
        <dbReference type="Pfam" id="PF00171"/>
    </source>
</evidence>
<dbReference type="GO" id="GO:0005759">
    <property type="term" value="C:mitochondrial matrix"/>
    <property type="evidence" value="ECO:0007669"/>
    <property type="project" value="TreeGrafter"/>
</dbReference>
<proteinExistence type="predicted"/>
<dbReference type="AlphaFoldDB" id="E4XFC7"/>
<dbReference type="InParanoid" id="E4XFC7"/>
<evidence type="ECO:0000313" key="5">
    <source>
        <dbReference type="Proteomes" id="UP000001307"/>
    </source>
</evidence>
<gene>
    <name evidence="4" type="ORF">GSOID_T00009668001</name>
</gene>
<dbReference type="InterPro" id="IPR015590">
    <property type="entry name" value="Aldehyde_DH_dom"/>
</dbReference>